<dbReference type="Proteomes" id="UP000694892">
    <property type="component" value="Chromosome 4L"/>
</dbReference>
<dbReference type="AlphaFoldDB" id="A0A974HPG7"/>
<evidence type="ECO:0000313" key="2">
    <source>
        <dbReference type="EMBL" id="OCT85143.1"/>
    </source>
</evidence>
<name>A0A974HPG7_XENLA</name>
<evidence type="ECO:0000256" key="1">
    <source>
        <dbReference type="SAM" id="MobiDB-lite"/>
    </source>
</evidence>
<evidence type="ECO:0000313" key="3">
    <source>
        <dbReference type="Proteomes" id="UP000694892"/>
    </source>
</evidence>
<feature type="compositionally biased region" description="Polar residues" evidence="1">
    <location>
        <begin position="40"/>
        <end position="66"/>
    </location>
</feature>
<feature type="region of interest" description="Disordered" evidence="1">
    <location>
        <begin position="21"/>
        <end position="66"/>
    </location>
</feature>
<organism evidence="2 3">
    <name type="scientific">Xenopus laevis</name>
    <name type="common">African clawed frog</name>
    <dbReference type="NCBI Taxonomy" id="8355"/>
    <lineage>
        <taxon>Eukaryota</taxon>
        <taxon>Metazoa</taxon>
        <taxon>Chordata</taxon>
        <taxon>Craniata</taxon>
        <taxon>Vertebrata</taxon>
        <taxon>Euteleostomi</taxon>
        <taxon>Amphibia</taxon>
        <taxon>Batrachia</taxon>
        <taxon>Anura</taxon>
        <taxon>Pipoidea</taxon>
        <taxon>Pipidae</taxon>
        <taxon>Xenopodinae</taxon>
        <taxon>Xenopus</taxon>
        <taxon>Xenopus</taxon>
    </lineage>
</organism>
<accession>A0A974HPG7</accession>
<gene>
    <name evidence="2" type="ORF">XELAEV_18023309mg</name>
</gene>
<proteinExistence type="predicted"/>
<sequence length="113" mass="12609">MYRFFSLQGFWGFPAFLPHTLKTSPHSASHSRTQKRSGKRNQSATQKITSRQNQSKQLSDTSPAGSQATLAMLNAIRNGLPQNNVKIRLGQKQPLGITLQYTLSVTKHNQEGE</sequence>
<dbReference type="EMBL" id="CM004472">
    <property type="protein sequence ID" value="OCT85143.1"/>
    <property type="molecule type" value="Genomic_DNA"/>
</dbReference>
<protein>
    <submittedName>
        <fullName evidence="2">Uncharacterized protein</fullName>
    </submittedName>
</protein>
<reference evidence="3" key="1">
    <citation type="journal article" date="2016" name="Nature">
        <title>Genome evolution in the allotetraploid frog Xenopus laevis.</title>
        <authorList>
            <person name="Session A.M."/>
            <person name="Uno Y."/>
            <person name="Kwon T."/>
            <person name="Chapman J.A."/>
            <person name="Toyoda A."/>
            <person name="Takahashi S."/>
            <person name="Fukui A."/>
            <person name="Hikosaka A."/>
            <person name="Suzuki A."/>
            <person name="Kondo M."/>
            <person name="van Heeringen S.J."/>
            <person name="Quigley I."/>
            <person name="Heinz S."/>
            <person name="Ogino H."/>
            <person name="Ochi H."/>
            <person name="Hellsten U."/>
            <person name="Lyons J.B."/>
            <person name="Simakov O."/>
            <person name="Putnam N."/>
            <person name="Stites J."/>
            <person name="Kuroki Y."/>
            <person name="Tanaka T."/>
            <person name="Michiue T."/>
            <person name="Watanabe M."/>
            <person name="Bogdanovic O."/>
            <person name="Lister R."/>
            <person name="Georgiou G."/>
            <person name="Paranjpe S.S."/>
            <person name="van Kruijsbergen I."/>
            <person name="Shu S."/>
            <person name="Carlson J."/>
            <person name="Kinoshita T."/>
            <person name="Ohta Y."/>
            <person name="Mawaribuchi S."/>
            <person name="Jenkins J."/>
            <person name="Grimwood J."/>
            <person name="Schmutz J."/>
            <person name="Mitros T."/>
            <person name="Mozaffari S.V."/>
            <person name="Suzuki Y."/>
            <person name="Haramoto Y."/>
            <person name="Yamamoto T.S."/>
            <person name="Takagi C."/>
            <person name="Heald R."/>
            <person name="Miller K."/>
            <person name="Haudenschild C."/>
            <person name="Kitzman J."/>
            <person name="Nakayama T."/>
            <person name="Izutsu Y."/>
            <person name="Robert J."/>
            <person name="Fortriede J."/>
            <person name="Burns K."/>
            <person name="Lotay V."/>
            <person name="Karimi K."/>
            <person name="Yasuoka Y."/>
            <person name="Dichmann D.S."/>
            <person name="Flajnik M.F."/>
            <person name="Houston D.W."/>
            <person name="Shendure J."/>
            <person name="DuPasquier L."/>
            <person name="Vize P.D."/>
            <person name="Zorn A.M."/>
            <person name="Ito M."/>
            <person name="Marcotte E.M."/>
            <person name="Wallingford J.B."/>
            <person name="Ito Y."/>
            <person name="Asashima M."/>
            <person name="Ueno N."/>
            <person name="Matsuda Y."/>
            <person name="Veenstra G.J."/>
            <person name="Fujiyama A."/>
            <person name="Harland R.M."/>
            <person name="Taira M."/>
            <person name="Rokhsar D.S."/>
        </authorList>
    </citation>
    <scope>NUCLEOTIDE SEQUENCE [LARGE SCALE GENOMIC DNA]</scope>
    <source>
        <strain evidence="3">J</strain>
    </source>
</reference>
<feature type="compositionally biased region" description="Polar residues" evidence="1">
    <location>
        <begin position="21"/>
        <end position="31"/>
    </location>
</feature>